<evidence type="ECO:0000313" key="4">
    <source>
        <dbReference type="Proteomes" id="UP000179057"/>
    </source>
</evidence>
<organism evidence="3 4">
    <name type="scientific">Candidatus Wolfebacteria bacterium RIFOXYD1_FULL_48_65</name>
    <dbReference type="NCBI Taxonomy" id="1802561"/>
    <lineage>
        <taxon>Bacteria</taxon>
        <taxon>Candidatus Wolfeibacteriota</taxon>
    </lineage>
</organism>
<dbReference type="PANTHER" id="PTHR30345">
    <property type="entry name" value="RIBOSE-5-PHOSPHATE ISOMERASE B"/>
    <property type="match status" value="1"/>
</dbReference>
<name>A0A1F8E5S9_9BACT</name>
<dbReference type="AlphaFoldDB" id="A0A1F8E5S9"/>
<feature type="compositionally biased region" description="Acidic residues" evidence="2">
    <location>
        <begin position="155"/>
        <end position="172"/>
    </location>
</feature>
<reference evidence="3 4" key="1">
    <citation type="journal article" date="2016" name="Nat. Commun.">
        <title>Thousands of microbial genomes shed light on interconnected biogeochemical processes in an aquifer system.</title>
        <authorList>
            <person name="Anantharaman K."/>
            <person name="Brown C.T."/>
            <person name="Hug L.A."/>
            <person name="Sharon I."/>
            <person name="Castelle C.J."/>
            <person name="Probst A.J."/>
            <person name="Thomas B.C."/>
            <person name="Singh A."/>
            <person name="Wilkins M.J."/>
            <person name="Karaoz U."/>
            <person name="Brodie E.L."/>
            <person name="Williams K.H."/>
            <person name="Hubbard S.S."/>
            <person name="Banfield J.F."/>
        </authorList>
    </citation>
    <scope>NUCLEOTIDE SEQUENCE [LARGE SCALE GENOMIC DNA]</scope>
</reference>
<feature type="compositionally biased region" description="Basic and acidic residues" evidence="2">
    <location>
        <begin position="136"/>
        <end position="145"/>
    </location>
</feature>
<sequence length="172" mass="18270">MIIYIGADHRGFALKEVLKAHLTDIGNEVVDMGNEVLEDGDDYPDFAIEVANAVSSNPFEDRGIVICGSGVGVDIVANKFPDVRSALVASADQIRAARTDDNVNVLALAADFTDEATAKSIAAAFVETEYDGAEPHQRRIDKITDLELGPIVSGPDEEAPEAEAADSEEQPA</sequence>
<dbReference type="EMBL" id="MGIV01000008">
    <property type="protein sequence ID" value="OGM95335.1"/>
    <property type="molecule type" value="Genomic_DNA"/>
</dbReference>
<comment type="caution">
    <text evidence="3">The sequence shown here is derived from an EMBL/GenBank/DDBJ whole genome shotgun (WGS) entry which is preliminary data.</text>
</comment>
<dbReference type="NCBIfam" id="TIGR00689">
    <property type="entry name" value="rpiB_lacA_lacB"/>
    <property type="match status" value="1"/>
</dbReference>
<protein>
    <recommendedName>
        <fullName evidence="5">Ribose-5-phosphate isomerase</fullName>
    </recommendedName>
</protein>
<feature type="region of interest" description="Disordered" evidence="2">
    <location>
        <begin position="136"/>
        <end position="172"/>
    </location>
</feature>
<dbReference type="Gene3D" id="3.40.1400.10">
    <property type="entry name" value="Sugar-phosphate isomerase, RpiB/LacA/LacB"/>
    <property type="match status" value="1"/>
</dbReference>
<dbReference type="PANTHER" id="PTHR30345:SF0">
    <property type="entry name" value="DNA DAMAGE-REPAIR_TOLERATION PROTEIN DRT102"/>
    <property type="match status" value="1"/>
</dbReference>
<comment type="similarity">
    <text evidence="1">Belongs to the LacAB/RpiB family.</text>
</comment>
<dbReference type="GO" id="GO:0009052">
    <property type="term" value="P:pentose-phosphate shunt, non-oxidative branch"/>
    <property type="evidence" value="ECO:0007669"/>
    <property type="project" value="TreeGrafter"/>
</dbReference>
<dbReference type="SUPFAM" id="SSF89623">
    <property type="entry name" value="Ribose/Galactose isomerase RpiB/AlsB"/>
    <property type="match status" value="1"/>
</dbReference>
<proteinExistence type="inferred from homology"/>
<dbReference type="Proteomes" id="UP000179057">
    <property type="component" value="Unassembled WGS sequence"/>
</dbReference>
<gene>
    <name evidence="3" type="ORF">A2610_02500</name>
</gene>
<evidence type="ECO:0008006" key="5">
    <source>
        <dbReference type="Google" id="ProtNLM"/>
    </source>
</evidence>
<dbReference type="GO" id="GO:0019316">
    <property type="term" value="P:D-allose catabolic process"/>
    <property type="evidence" value="ECO:0007669"/>
    <property type="project" value="TreeGrafter"/>
</dbReference>
<dbReference type="InterPro" id="IPR036569">
    <property type="entry name" value="RpiB_LacA_LacB_sf"/>
</dbReference>
<dbReference type="NCBIfam" id="NF004051">
    <property type="entry name" value="PRK05571.1"/>
    <property type="match status" value="1"/>
</dbReference>
<evidence type="ECO:0000256" key="2">
    <source>
        <dbReference type="SAM" id="MobiDB-lite"/>
    </source>
</evidence>
<dbReference type="GO" id="GO:0004751">
    <property type="term" value="F:ribose-5-phosphate isomerase activity"/>
    <property type="evidence" value="ECO:0007669"/>
    <property type="project" value="TreeGrafter"/>
</dbReference>
<dbReference type="PIRSF" id="PIRSF005384">
    <property type="entry name" value="RpiB_LacA_B"/>
    <property type="match status" value="1"/>
</dbReference>
<dbReference type="InterPro" id="IPR003500">
    <property type="entry name" value="RpiB_LacA_LacB"/>
</dbReference>
<dbReference type="Pfam" id="PF02502">
    <property type="entry name" value="LacAB_rpiB"/>
    <property type="match status" value="1"/>
</dbReference>
<accession>A0A1F8E5S9</accession>
<evidence type="ECO:0000313" key="3">
    <source>
        <dbReference type="EMBL" id="OGM95335.1"/>
    </source>
</evidence>
<evidence type="ECO:0000256" key="1">
    <source>
        <dbReference type="ARBA" id="ARBA00008754"/>
    </source>
</evidence>